<evidence type="ECO:0000313" key="5">
    <source>
        <dbReference type="EMBL" id="RXW17865.1"/>
    </source>
</evidence>
<keyword evidence="6" id="KW-1185">Reference proteome</keyword>
<dbReference type="PROSITE" id="PS00383">
    <property type="entry name" value="TYR_PHOSPHATASE_1"/>
    <property type="match status" value="1"/>
</dbReference>
<evidence type="ECO:0000313" key="6">
    <source>
        <dbReference type="Proteomes" id="UP000290288"/>
    </source>
</evidence>
<dbReference type="PANTHER" id="PTHR46377:SF1">
    <property type="entry name" value="DUAL SPECIFICITY PROTEIN PHOSPHATASE 19"/>
    <property type="match status" value="1"/>
</dbReference>
<organism evidence="5 6">
    <name type="scientific">Candolleomyces aberdarensis</name>
    <dbReference type="NCBI Taxonomy" id="2316362"/>
    <lineage>
        <taxon>Eukaryota</taxon>
        <taxon>Fungi</taxon>
        <taxon>Dikarya</taxon>
        <taxon>Basidiomycota</taxon>
        <taxon>Agaricomycotina</taxon>
        <taxon>Agaricomycetes</taxon>
        <taxon>Agaricomycetidae</taxon>
        <taxon>Agaricales</taxon>
        <taxon>Agaricineae</taxon>
        <taxon>Psathyrellaceae</taxon>
        <taxon>Candolleomyces</taxon>
    </lineage>
</organism>
<dbReference type="SMART" id="SM00195">
    <property type="entry name" value="DSPc"/>
    <property type="match status" value="1"/>
</dbReference>
<dbReference type="GO" id="GO:0008579">
    <property type="term" value="F:JUN kinase phosphatase activity"/>
    <property type="evidence" value="ECO:0007669"/>
    <property type="project" value="TreeGrafter"/>
</dbReference>
<accession>A0A4Q2DH56</accession>
<keyword evidence="2" id="KW-0904">Protein phosphatase</keyword>
<dbReference type="CDD" id="cd14498">
    <property type="entry name" value="DSP"/>
    <property type="match status" value="1"/>
</dbReference>
<dbReference type="PANTHER" id="PTHR46377">
    <property type="entry name" value="DUAL SPECIFICITY PROTEIN PHOSPHATASE 19"/>
    <property type="match status" value="1"/>
</dbReference>
<dbReference type="Pfam" id="PF00782">
    <property type="entry name" value="DSPc"/>
    <property type="match status" value="1"/>
</dbReference>
<proteinExistence type="predicted"/>
<evidence type="ECO:0000259" key="3">
    <source>
        <dbReference type="PROSITE" id="PS50054"/>
    </source>
</evidence>
<evidence type="ECO:0000256" key="2">
    <source>
        <dbReference type="ARBA" id="ARBA00022912"/>
    </source>
</evidence>
<evidence type="ECO:0000259" key="4">
    <source>
        <dbReference type="PROSITE" id="PS50056"/>
    </source>
</evidence>
<dbReference type="InterPro" id="IPR000387">
    <property type="entry name" value="Tyr_Pase_dom"/>
</dbReference>
<dbReference type="InterPro" id="IPR029021">
    <property type="entry name" value="Prot-tyrosine_phosphatase-like"/>
</dbReference>
<dbReference type="InterPro" id="IPR020422">
    <property type="entry name" value="TYR_PHOSPHATASE_DUAL_dom"/>
</dbReference>
<evidence type="ECO:0000256" key="1">
    <source>
        <dbReference type="ARBA" id="ARBA00022801"/>
    </source>
</evidence>
<dbReference type="OrthoDB" id="2017893at2759"/>
<feature type="domain" description="Tyrosine specific protein phosphatases" evidence="4">
    <location>
        <begin position="87"/>
        <end position="128"/>
    </location>
</feature>
<dbReference type="STRING" id="2316362.A0A4Q2DH56"/>
<gene>
    <name evidence="5" type="ORF">EST38_g8005</name>
</gene>
<dbReference type="InterPro" id="IPR000340">
    <property type="entry name" value="Dual-sp_phosphatase_cat-dom"/>
</dbReference>
<keyword evidence="1" id="KW-0378">Hydrolase</keyword>
<feature type="domain" description="Tyrosine-protein phosphatase" evidence="3">
    <location>
        <begin position="6"/>
        <end position="150"/>
    </location>
</feature>
<dbReference type="PROSITE" id="PS50054">
    <property type="entry name" value="TYR_PHOSPHATASE_DUAL"/>
    <property type="match status" value="1"/>
</dbReference>
<dbReference type="AlphaFoldDB" id="A0A4Q2DH56"/>
<reference evidence="5 6" key="1">
    <citation type="submission" date="2019-01" db="EMBL/GenBank/DDBJ databases">
        <title>Draft genome sequence of Psathyrella aberdarensis IHI B618.</title>
        <authorList>
            <person name="Buettner E."/>
            <person name="Kellner H."/>
        </authorList>
    </citation>
    <scope>NUCLEOTIDE SEQUENCE [LARGE SCALE GENOMIC DNA]</scope>
    <source>
        <strain evidence="5 6">IHI B618</strain>
    </source>
</reference>
<dbReference type="GO" id="GO:0005737">
    <property type="term" value="C:cytoplasm"/>
    <property type="evidence" value="ECO:0007669"/>
    <property type="project" value="TreeGrafter"/>
</dbReference>
<sequence>MVQWKNINAIIDNRLFLGNILAPRSTRSLTDHGITHILSVCSDEIPAERPQSGITHMRIPVEDDIHADLLIYLPAACRWIDEALRGGGVVLVHCYQGLSRSPAVIVAYLMWSRRVKTAHAMEIVRNCREQIWINEGFQEQLVLFELCDYQPSPANGFYAKWRYGLNNKLRALGRLQ</sequence>
<dbReference type="Proteomes" id="UP000290288">
    <property type="component" value="Unassembled WGS sequence"/>
</dbReference>
<dbReference type="InterPro" id="IPR016130">
    <property type="entry name" value="Tyr_Pase_AS"/>
</dbReference>
<name>A0A4Q2DH56_9AGAR</name>
<comment type="caution">
    <text evidence="5">The sequence shown here is derived from an EMBL/GenBank/DDBJ whole genome shotgun (WGS) entry which is preliminary data.</text>
</comment>
<dbReference type="PROSITE" id="PS50056">
    <property type="entry name" value="TYR_PHOSPHATASE_2"/>
    <property type="match status" value="1"/>
</dbReference>
<protein>
    <submittedName>
        <fullName evidence="5">Uncharacterized protein</fullName>
    </submittedName>
</protein>
<dbReference type="SUPFAM" id="SSF52799">
    <property type="entry name" value="(Phosphotyrosine protein) phosphatases II"/>
    <property type="match status" value="1"/>
</dbReference>
<dbReference type="EMBL" id="SDEE01000308">
    <property type="protein sequence ID" value="RXW17865.1"/>
    <property type="molecule type" value="Genomic_DNA"/>
</dbReference>
<dbReference type="Gene3D" id="3.90.190.10">
    <property type="entry name" value="Protein tyrosine phosphatase superfamily"/>
    <property type="match status" value="1"/>
</dbReference>